<dbReference type="RefSeq" id="WP_138076487.1">
    <property type="nucleotide sequence ID" value="NZ_VAJM01000003.1"/>
</dbReference>
<keyword evidence="1" id="KW-0472">Membrane</keyword>
<dbReference type="EMBL" id="VAJM01000003">
    <property type="protein sequence ID" value="TLM93982.1"/>
    <property type="molecule type" value="Genomic_DNA"/>
</dbReference>
<evidence type="ECO:0000313" key="3">
    <source>
        <dbReference type="Proteomes" id="UP000305517"/>
    </source>
</evidence>
<sequence>MHLITLPWVWLTLLGLLPWLFTIWHIRSGEFPGRWERRRWFNTVTYLPIIGMWQYWTSGVHRRNLSHH</sequence>
<dbReference type="OrthoDB" id="887072at2"/>
<keyword evidence="1" id="KW-1133">Transmembrane helix</keyword>
<organism evidence="2 3">
    <name type="scientific">Hymenobacter jeollabukensis</name>
    <dbReference type="NCBI Taxonomy" id="2025313"/>
    <lineage>
        <taxon>Bacteria</taxon>
        <taxon>Pseudomonadati</taxon>
        <taxon>Bacteroidota</taxon>
        <taxon>Cytophagia</taxon>
        <taxon>Cytophagales</taxon>
        <taxon>Hymenobacteraceae</taxon>
        <taxon>Hymenobacter</taxon>
    </lineage>
</organism>
<reference evidence="2 3" key="1">
    <citation type="submission" date="2019-05" db="EMBL/GenBank/DDBJ databases">
        <title>Hymenobacter edaphi sp. nov., isolated from abandoned arsenic-contaminated farmland soil.</title>
        <authorList>
            <person name="Nie L."/>
        </authorList>
    </citation>
    <scope>NUCLEOTIDE SEQUENCE [LARGE SCALE GENOMIC DNA]</scope>
    <source>
        <strain evidence="2 3">1-3-3-8</strain>
    </source>
</reference>
<keyword evidence="3" id="KW-1185">Reference proteome</keyword>
<protein>
    <submittedName>
        <fullName evidence="2">Uncharacterized protein</fullName>
    </submittedName>
</protein>
<accession>A0A5R8WS63</accession>
<comment type="caution">
    <text evidence="2">The sequence shown here is derived from an EMBL/GenBank/DDBJ whole genome shotgun (WGS) entry which is preliminary data.</text>
</comment>
<evidence type="ECO:0000313" key="2">
    <source>
        <dbReference type="EMBL" id="TLM93982.1"/>
    </source>
</evidence>
<feature type="transmembrane region" description="Helical" evidence="1">
    <location>
        <begin position="39"/>
        <end position="56"/>
    </location>
</feature>
<dbReference type="Proteomes" id="UP000305517">
    <property type="component" value="Unassembled WGS sequence"/>
</dbReference>
<feature type="transmembrane region" description="Helical" evidence="1">
    <location>
        <begin position="6"/>
        <end position="27"/>
    </location>
</feature>
<dbReference type="AlphaFoldDB" id="A0A5R8WS63"/>
<name>A0A5R8WS63_9BACT</name>
<gene>
    <name evidence="2" type="ORF">FDY95_08085</name>
</gene>
<evidence type="ECO:0000256" key="1">
    <source>
        <dbReference type="SAM" id="Phobius"/>
    </source>
</evidence>
<keyword evidence="1" id="KW-0812">Transmembrane</keyword>
<proteinExistence type="predicted"/>